<dbReference type="AlphaFoldDB" id="A0A2N6TMV4"/>
<protein>
    <submittedName>
        <fullName evidence="3">Uncharacterized protein</fullName>
    </submittedName>
</protein>
<evidence type="ECO:0000313" key="4">
    <source>
        <dbReference type="Proteomes" id="UP000320648"/>
    </source>
</evidence>
<evidence type="ECO:0000313" key="3">
    <source>
        <dbReference type="EMBL" id="TVU82989.1"/>
    </source>
</evidence>
<proteinExistence type="predicted"/>
<dbReference type="RefSeq" id="WP_070702307.1">
    <property type="nucleotide sequence ID" value="NZ_PNHI01000006.1"/>
</dbReference>
<reference evidence="3 4" key="1">
    <citation type="submission" date="2019-07" db="EMBL/GenBank/DDBJ databases">
        <title>Draft genome of C. aurimucosum strain 15-4290.</title>
        <authorList>
            <person name="Pacheco L.G.C."/>
            <person name="Aguiar E.R.G.R."/>
            <person name="Navas J."/>
            <person name="Santos C.S."/>
            <person name="Rocha D.J.P.G."/>
        </authorList>
    </citation>
    <scope>NUCLEOTIDE SEQUENCE [LARGE SCALE GENOMIC DNA]</scope>
    <source>
        <strain evidence="3 4">15-4290</strain>
    </source>
</reference>
<accession>A0A2N6TMV4</accession>
<dbReference type="InterPro" id="IPR058323">
    <property type="entry name" value="DUF8010"/>
</dbReference>
<comment type="caution">
    <text evidence="3">The sequence shown here is derived from an EMBL/GenBank/DDBJ whole genome shotgun (WGS) entry which is preliminary data.</text>
</comment>
<dbReference type="Pfam" id="PF26035">
    <property type="entry name" value="DUF8010"/>
    <property type="match status" value="1"/>
</dbReference>
<sequence>MESETLRVRSGGGGLRALLARATGLDASASVRLRQHDANQVEVFVTTPFDVVVARRCGGTVGRDGAVVSAQALADALHTAPDPVLAEDGVELSLGPARDPSWPGALPPAQGFREIDSLPVDVVRELADKGRQLARQFSGPMGPPKSLLNQTVLTVESSEAQVEIPMRMIFACTSLGLIPGFAASLKIPRHLRVSGKGRWVRLDAPYGSVYHSTRLSLF</sequence>
<dbReference type="EMBL" id="VMTX01000010">
    <property type="protein sequence ID" value="TVU82989.1"/>
    <property type="molecule type" value="Genomic_DNA"/>
</dbReference>
<organism evidence="3 4">
    <name type="scientific">Corynebacterium aurimucosum</name>
    <dbReference type="NCBI Taxonomy" id="169292"/>
    <lineage>
        <taxon>Bacteria</taxon>
        <taxon>Bacillati</taxon>
        <taxon>Actinomycetota</taxon>
        <taxon>Actinomycetes</taxon>
        <taxon>Mycobacteriales</taxon>
        <taxon>Corynebacteriaceae</taxon>
        <taxon>Corynebacterium</taxon>
    </lineage>
</organism>
<name>A0A2N6TMV4_9CORY</name>
<evidence type="ECO:0000259" key="1">
    <source>
        <dbReference type="Pfam" id="PF26035"/>
    </source>
</evidence>
<dbReference type="PIRSF" id="PIRSF012637">
    <property type="entry name" value="UCP012637"/>
    <property type="match status" value="1"/>
</dbReference>
<gene>
    <name evidence="3" type="ORF">FQN05_08155</name>
</gene>
<feature type="domain" description="DUF8010" evidence="1">
    <location>
        <begin position="13"/>
        <end position="103"/>
    </location>
</feature>
<dbReference type="InterPro" id="IPR016601">
    <property type="entry name" value="UCP012637"/>
</dbReference>
<dbReference type="InterPro" id="IPR058498">
    <property type="entry name" value="DUF8185"/>
</dbReference>
<evidence type="ECO:0000259" key="2">
    <source>
        <dbReference type="Pfam" id="PF26572"/>
    </source>
</evidence>
<dbReference type="Pfam" id="PF26572">
    <property type="entry name" value="DUF8185"/>
    <property type="match status" value="1"/>
</dbReference>
<dbReference type="Proteomes" id="UP000320648">
    <property type="component" value="Unassembled WGS sequence"/>
</dbReference>
<feature type="domain" description="DUF8185" evidence="2">
    <location>
        <begin position="107"/>
        <end position="214"/>
    </location>
</feature>